<feature type="domain" description="YvbH-like oligomerisation" evidence="1">
    <location>
        <begin position="1"/>
        <end position="53"/>
    </location>
</feature>
<protein>
    <recommendedName>
        <fullName evidence="1">YvbH-like oligomerisation domain-containing protein</fullName>
    </recommendedName>
</protein>
<dbReference type="SUPFAM" id="SSF50729">
    <property type="entry name" value="PH domain-like"/>
    <property type="match status" value="1"/>
</dbReference>
<sequence>MASNAFSRISNAQVNLAEQFKEMNEIAFNWLVDTKKQYNVKDYGFVFDKFINN</sequence>
<organism evidence="2 3">
    <name type="scientific">Bacillus wiedmannii</name>
    <dbReference type="NCBI Taxonomy" id="1890302"/>
    <lineage>
        <taxon>Bacteria</taxon>
        <taxon>Bacillati</taxon>
        <taxon>Bacillota</taxon>
        <taxon>Bacilli</taxon>
        <taxon>Bacillales</taxon>
        <taxon>Bacillaceae</taxon>
        <taxon>Bacillus</taxon>
        <taxon>Bacillus cereus group</taxon>
    </lineage>
</organism>
<dbReference type="Proteomes" id="UP000305222">
    <property type="component" value="Unassembled WGS sequence"/>
</dbReference>
<evidence type="ECO:0000313" key="3">
    <source>
        <dbReference type="Proteomes" id="UP000305222"/>
    </source>
</evidence>
<reference evidence="2 3" key="1">
    <citation type="journal article" date="2019" name="Environ. Microbiol.">
        <title>An active ?-lactamase is a part of an orchestrated cell wall stress resistance network of Bacillus subtilis and related rhizosphere species.</title>
        <authorList>
            <person name="Bucher T."/>
            <person name="Keren-Paz A."/>
            <person name="Hausser J."/>
            <person name="Olender T."/>
            <person name="Cytryn E."/>
            <person name="Kolodkin-Gal I."/>
        </authorList>
    </citation>
    <scope>NUCLEOTIDE SEQUENCE [LARGE SCALE GENOMIC DNA]</scope>
    <source>
        <strain evidence="2 3">I5</strain>
    </source>
</reference>
<dbReference type="AlphaFoldDB" id="A0A4U3B9J3"/>
<name>A0A4U3B9J3_9BACI</name>
<dbReference type="EMBL" id="SZON01000138">
    <property type="protein sequence ID" value="TKI98225.1"/>
    <property type="molecule type" value="Genomic_DNA"/>
</dbReference>
<dbReference type="Pfam" id="PF11724">
    <property type="entry name" value="YvbH_ext"/>
    <property type="match status" value="1"/>
</dbReference>
<dbReference type="Gene3D" id="1.10.287.210">
    <property type="match status" value="1"/>
</dbReference>
<accession>A0A4U3B9J3</accession>
<evidence type="ECO:0000313" key="2">
    <source>
        <dbReference type="EMBL" id="TKI98225.1"/>
    </source>
</evidence>
<dbReference type="InterPro" id="IPR021722">
    <property type="entry name" value="YvbH_oligomer_dom"/>
</dbReference>
<comment type="caution">
    <text evidence="2">The sequence shown here is derived from an EMBL/GenBank/DDBJ whole genome shotgun (WGS) entry which is preliminary data.</text>
</comment>
<proteinExistence type="predicted"/>
<evidence type="ECO:0000259" key="1">
    <source>
        <dbReference type="Pfam" id="PF11724"/>
    </source>
</evidence>
<gene>
    <name evidence="2" type="ORF">FC699_05110</name>
</gene>